<comment type="caution">
    <text evidence="2">The sequence shown here is derived from an EMBL/GenBank/DDBJ whole genome shotgun (WGS) entry which is preliminary data.</text>
</comment>
<keyword evidence="3" id="KW-1185">Reference proteome</keyword>
<reference evidence="2 3" key="1">
    <citation type="submission" date="2014-09" db="EMBL/GenBank/DDBJ databases">
        <title>Genome sequences of Lysobacter dokdonensis DS-58.</title>
        <authorList>
            <person name="Kim J.F."/>
            <person name="Kwak M.-J."/>
        </authorList>
    </citation>
    <scope>NUCLEOTIDE SEQUENCE [LARGE SCALE GENOMIC DNA]</scope>
    <source>
        <strain evidence="2 3">DS-58</strain>
    </source>
</reference>
<dbReference type="AlphaFoldDB" id="A0A0A2WMX7"/>
<keyword evidence="1" id="KW-0472">Membrane</keyword>
<organism evidence="2 3">
    <name type="scientific">Lysobacter dokdonensis DS-58</name>
    <dbReference type="NCBI Taxonomy" id="1300345"/>
    <lineage>
        <taxon>Bacteria</taxon>
        <taxon>Pseudomonadati</taxon>
        <taxon>Pseudomonadota</taxon>
        <taxon>Gammaproteobacteria</taxon>
        <taxon>Lysobacterales</taxon>
        <taxon>Lysobacteraceae</taxon>
        <taxon>Noviluteimonas</taxon>
    </lineage>
</organism>
<feature type="transmembrane region" description="Helical" evidence="1">
    <location>
        <begin position="50"/>
        <end position="76"/>
    </location>
</feature>
<sequence>MGKSILQLVLGILAGLVVMYVLISGIEFVSHQMYPPPPGLDPKNMEHLGAIMAAAPVGAMVMLVVAWAVGAFAGGWTAAKISRAWPRTAAIVVAVFVLLGVIGMILIAPGHPKWVAALGIVLPVPLALLGARFARPRVVLPVR</sequence>
<dbReference type="Proteomes" id="UP000030518">
    <property type="component" value="Unassembled WGS sequence"/>
</dbReference>
<protein>
    <recommendedName>
        <fullName evidence="4">Transmembrane protein</fullName>
    </recommendedName>
</protein>
<evidence type="ECO:0000313" key="3">
    <source>
        <dbReference type="Proteomes" id="UP000030518"/>
    </source>
</evidence>
<evidence type="ECO:0000313" key="2">
    <source>
        <dbReference type="EMBL" id="KGQ19625.1"/>
    </source>
</evidence>
<name>A0A0A2WMX7_9GAMM</name>
<feature type="transmembrane region" description="Helical" evidence="1">
    <location>
        <begin position="88"/>
        <end position="108"/>
    </location>
</feature>
<dbReference type="RefSeq" id="WP_036167240.1">
    <property type="nucleotide sequence ID" value="NZ_JRKJ01000006.1"/>
</dbReference>
<gene>
    <name evidence="2" type="ORF">LF41_2563</name>
</gene>
<proteinExistence type="predicted"/>
<feature type="transmembrane region" description="Helical" evidence="1">
    <location>
        <begin position="7"/>
        <end position="30"/>
    </location>
</feature>
<dbReference type="STRING" id="1300345.LF41_2563"/>
<dbReference type="eggNOG" id="ENOG5033BAA">
    <property type="taxonomic scope" value="Bacteria"/>
</dbReference>
<dbReference type="PATRIC" id="fig|1300345.3.peg.1129"/>
<accession>A0A0A2WMX7</accession>
<dbReference type="EMBL" id="JRKJ01000006">
    <property type="protein sequence ID" value="KGQ19625.1"/>
    <property type="molecule type" value="Genomic_DNA"/>
</dbReference>
<dbReference type="OrthoDB" id="6024721at2"/>
<feature type="transmembrane region" description="Helical" evidence="1">
    <location>
        <begin position="114"/>
        <end position="134"/>
    </location>
</feature>
<keyword evidence="1" id="KW-0812">Transmembrane</keyword>
<evidence type="ECO:0008006" key="4">
    <source>
        <dbReference type="Google" id="ProtNLM"/>
    </source>
</evidence>
<evidence type="ECO:0000256" key="1">
    <source>
        <dbReference type="SAM" id="Phobius"/>
    </source>
</evidence>
<keyword evidence="1" id="KW-1133">Transmembrane helix</keyword>